<evidence type="ECO:0000313" key="2">
    <source>
        <dbReference type="Proteomes" id="UP000028828"/>
    </source>
</evidence>
<proteinExistence type="predicted"/>
<reference evidence="1 2" key="1">
    <citation type="submission" date="2014-03" db="EMBL/GenBank/DDBJ databases">
        <authorList>
            <person name="Sibley D."/>
            <person name="Venepally P."/>
            <person name="Karamycheva S."/>
            <person name="Hadjithomas M."/>
            <person name="Khan A."/>
            <person name="Brunk B."/>
            <person name="Roos D."/>
            <person name="Caler E."/>
            <person name="Lorenzi H."/>
        </authorList>
    </citation>
    <scope>NUCLEOTIDE SEQUENCE [LARGE SCALE GENOMIC DNA]</scope>
    <source>
        <strain evidence="2">p89</strain>
    </source>
</reference>
<accession>A0A086JG08</accession>
<dbReference type="AlphaFoldDB" id="A0A086JG08"/>
<comment type="caution">
    <text evidence="1">The sequence shown here is derived from an EMBL/GenBank/DDBJ whole genome shotgun (WGS) entry which is preliminary data.</text>
</comment>
<sequence>MHGSYVPSLVSIDGNLKRRTACTTHRSHFLDQSRQYSNTTASNSRVLRVCRSSLFYRVIQVVRCMKVCLKCPVYQTVQTHGLCLRTCGVSNHTKAQHNLHVRRTQVLYVASQQVNVQRTYARLQYHTTEIVLSIQCSPRRRLQLD</sequence>
<dbReference type="VEuPathDB" id="ToxoDB:TGP89_290925"/>
<protein>
    <submittedName>
        <fullName evidence="1">Uncharacterized protein</fullName>
    </submittedName>
</protein>
<gene>
    <name evidence="1" type="ORF">TGP89_290925</name>
</gene>
<dbReference type="EMBL" id="AEYI02001995">
    <property type="protein sequence ID" value="KFG31076.1"/>
    <property type="molecule type" value="Genomic_DNA"/>
</dbReference>
<dbReference type="Proteomes" id="UP000028828">
    <property type="component" value="Unassembled WGS sequence"/>
</dbReference>
<organism evidence="1 2">
    <name type="scientific">Toxoplasma gondii p89</name>
    <dbReference type="NCBI Taxonomy" id="943119"/>
    <lineage>
        <taxon>Eukaryota</taxon>
        <taxon>Sar</taxon>
        <taxon>Alveolata</taxon>
        <taxon>Apicomplexa</taxon>
        <taxon>Conoidasida</taxon>
        <taxon>Coccidia</taxon>
        <taxon>Eucoccidiorida</taxon>
        <taxon>Eimeriorina</taxon>
        <taxon>Sarcocystidae</taxon>
        <taxon>Toxoplasma</taxon>
    </lineage>
</organism>
<name>A0A086JG08_TOXGO</name>
<evidence type="ECO:0000313" key="1">
    <source>
        <dbReference type="EMBL" id="KFG31076.1"/>
    </source>
</evidence>